<dbReference type="PANTHER" id="PTHR32123:SF13">
    <property type="entry name" value="BICAUDAL D-RELATED PROTEIN HOMOLOG"/>
    <property type="match status" value="1"/>
</dbReference>
<dbReference type="Proteomes" id="UP000075809">
    <property type="component" value="Unassembled WGS sequence"/>
</dbReference>
<protein>
    <submittedName>
        <fullName evidence="4">Bicaudal D-related protein like protein</fullName>
    </submittedName>
</protein>
<dbReference type="InterPro" id="IPR051149">
    <property type="entry name" value="Spindly/BICDR_Dynein_Adapter"/>
</dbReference>
<keyword evidence="5" id="KW-1185">Reference proteome</keyword>
<gene>
    <name evidence="4" type="ORF">ALC60_11896</name>
</gene>
<dbReference type="PANTHER" id="PTHR32123">
    <property type="entry name" value="BICD FAMILY-LIKE CARGO ADAPTER"/>
    <property type="match status" value="1"/>
</dbReference>
<feature type="region of interest" description="Disordered" evidence="3">
    <location>
        <begin position="545"/>
        <end position="570"/>
    </location>
</feature>
<evidence type="ECO:0000256" key="3">
    <source>
        <dbReference type="SAM" id="MobiDB-lite"/>
    </source>
</evidence>
<organism evidence="4 5">
    <name type="scientific">Mycetomoellerius zeteki</name>
    <dbReference type="NCBI Taxonomy" id="64791"/>
    <lineage>
        <taxon>Eukaryota</taxon>
        <taxon>Metazoa</taxon>
        <taxon>Ecdysozoa</taxon>
        <taxon>Arthropoda</taxon>
        <taxon>Hexapoda</taxon>
        <taxon>Insecta</taxon>
        <taxon>Pterygota</taxon>
        <taxon>Neoptera</taxon>
        <taxon>Endopterygota</taxon>
        <taxon>Hymenoptera</taxon>
        <taxon>Apocrita</taxon>
        <taxon>Aculeata</taxon>
        <taxon>Formicoidea</taxon>
        <taxon>Formicidae</taxon>
        <taxon>Myrmicinae</taxon>
        <taxon>Mycetomoellerius</taxon>
    </lineage>
</organism>
<accession>A0A151WLV0</accession>
<name>A0A151WLV0_9HYME</name>
<proteinExistence type="predicted"/>
<dbReference type="STRING" id="64791.A0A151WLV0"/>
<feature type="coiled-coil region" evidence="2">
    <location>
        <begin position="55"/>
        <end position="275"/>
    </location>
</feature>
<keyword evidence="1 2" id="KW-0175">Coiled coil</keyword>
<feature type="coiled-coil region" evidence="2">
    <location>
        <begin position="495"/>
        <end position="529"/>
    </location>
</feature>
<dbReference type="AlphaFoldDB" id="A0A151WLV0"/>
<evidence type="ECO:0000256" key="1">
    <source>
        <dbReference type="ARBA" id="ARBA00023054"/>
    </source>
</evidence>
<sequence length="570" mass="64981">MLPKKDSQTEPYALEDMISDLQARRHSLDHEDVVQDPAELLKQRERDLVLAAELGKALLERNQELTKQAETLAEEYSVKLESLEQERHLLRRRLEEARDESEARALELQADMESLRSQLEEQNERARRAERDQATLVAELTAQNTRLADQLREAAKQEEQLLAEVKRLRENCALRSTTLQDHVSSLEVLRDEVQLVSAQRTELERRSLELREERARAIAALEEAEERATAMERLGHEAEHRARVAEQERMADTDLKEKRDELASALAAIEAERRARSGSIQKTPRSLQAEMECEESGNSLGDQEDGNLKTEVTRATKRLRELCAHLRRGEDDSGLQSDCDESMLVINLNNSEAEVGTNERETHSSPTNCPGALIELVEEVYNLALSGRGAPGELGLAVELHRVREELENSREQCRIQEEELKRRGDTVLELTSKLSVCETELRGAKEERDRARCDIEHSELTKDEIVAKAYKVRDQAVARQNRVEVELARTRIDILQADSQLKEAIKQKIELSQQLEQWQMDMQALLDEHVRSKLTPTSQIVATNENSDMSAPARKKRSTGSTKKMFGLF</sequence>
<reference evidence="4 5" key="1">
    <citation type="submission" date="2015-09" db="EMBL/GenBank/DDBJ databases">
        <title>Trachymyrmex zeteki WGS genome.</title>
        <authorList>
            <person name="Nygaard S."/>
            <person name="Hu H."/>
            <person name="Boomsma J."/>
            <person name="Zhang G."/>
        </authorList>
    </citation>
    <scope>NUCLEOTIDE SEQUENCE [LARGE SCALE GENOMIC DNA]</scope>
    <source>
        <strain evidence="4">Tzet28-1</strain>
        <tissue evidence="4">Whole body</tissue>
    </source>
</reference>
<evidence type="ECO:0000313" key="5">
    <source>
        <dbReference type="Proteomes" id="UP000075809"/>
    </source>
</evidence>
<evidence type="ECO:0000256" key="2">
    <source>
        <dbReference type="SAM" id="Coils"/>
    </source>
</evidence>
<feature type="coiled-coil region" evidence="2">
    <location>
        <begin position="400"/>
        <end position="462"/>
    </location>
</feature>
<evidence type="ECO:0000313" key="4">
    <source>
        <dbReference type="EMBL" id="KYQ48844.1"/>
    </source>
</evidence>
<dbReference type="EMBL" id="KQ982944">
    <property type="protein sequence ID" value="KYQ48844.1"/>
    <property type="molecule type" value="Genomic_DNA"/>
</dbReference>